<evidence type="ECO:0000313" key="1">
    <source>
        <dbReference type="EMBL" id="KNE01661.1"/>
    </source>
</evidence>
<organism evidence="1 2">
    <name type="scientific">Candidozyma auris</name>
    <name type="common">Yeast</name>
    <name type="synonym">Candida auris</name>
    <dbReference type="NCBI Taxonomy" id="498019"/>
    <lineage>
        <taxon>Eukaryota</taxon>
        <taxon>Fungi</taxon>
        <taxon>Dikarya</taxon>
        <taxon>Ascomycota</taxon>
        <taxon>Saccharomycotina</taxon>
        <taxon>Pichiomycetes</taxon>
        <taxon>Metschnikowiaceae</taxon>
        <taxon>Candidozyma</taxon>
    </lineage>
</organism>
<evidence type="ECO:0000313" key="2">
    <source>
        <dbReference type="Proteomes" id="UP000037122"/>
    </source>
</evidence>
<protein>
    <submittedName>
        <fullName evidence="1">Uncharacterized protein</fullName>
    </submittedName>
</protein>
<name>A0A0L0P6K9_CANAR</name>
<comment type="caution">
    <text evidence="1">The sequence shown here is derived from an EMBL/GenBank/DDBJ whole genome shotgun (WGS) entry which is preliminary data.</text>
</comment>
<accession>A0A0L0P6K9</accession>
<dbReference type="AlphaFoldDB" id="A0A0L0P6K9"/>
<proteinExistence type="predicted"/>
<dbReference type="EMBL" id="LGST01000008">
    <property type="protein sequence ID" value="KNE01661.1"/>
    <property type="molecule type" value="Genomic_DNA"/>
</dbReference>
<dbReference type="VEuPathDB" id="FungiDB:QG37_00996"/>
<dbReference type="Proteomes" id="UP000037122">
    <property type="component" value="Unassembled WGS sequence"/>
</dbReference>
<sequence length="57" mass="6624">MVLSVDFDDPIDFCNAQLFKVFLNNSFGTILLEADQHHNNDFIIQKPITCQKFKVCF</sequence>
<gene>
    <name evidence="1" type="ORF">QG37_00996</name>
</gene>
<reference evidence="2" key="1">
    <citation type="journal article" date="2015" name="BMC Genomics">
        <title>Draft genome of a commonly misdiagnosed multidrug resistant pathogen Candida auris.</title>
        <authorList>
            <person name="Chatterjee S."/>
            <person name="Alampalli S.V."/>
            <person name="Nageshan R.K."/>
            <person name="Chettiar S.T."/>
            <person name="Joshi S."/>
            <person name="Tatu U.S."/>
        </authorList>
    </citation>
    <scope>NUCLEOTIDE SEQUENCE [LARGE SCALE GENOMIC DNA]</scope>
    <source>
        <strain evidence="2">6684</strain>
    </source>
</reference>